<dbReference type="SUPFAM" id="SSF161070">
    <property type="entry name" value="SNF-like"/>
    <property type="match status" value="1"/>
</dbReference>
<dbReference type="eggNOG" id="COG0733">
    <property type="taxonomic scope" value="Bacteria"/>
</dbReference>
<accession>I6ZSG8</accession>
<dbReference type="PRINTS" id="PR00176">
    <property type="entry name" value="NANEUSMPORT"/>
</dbReference>
<feature type="transmembrane region" description="Helical" evidence="6">
    <location>
        <begin position="12"/>
        <end position="31"/>
    </location>
</feature>
<feature type="transmembrane region" description="Helical" evidence="6">
    <location>
        <begin position="84"/>
        <end position="114"/>
    </location>
</feature>
<dbReference type="Pfam" id="PF00209">
    <property type="entry name" value="SNF"/>
    <property type="match status" value="2"/>
</dbReference>
<dbReference type="Proteomes" id="UP000009011">
    <property type="component" value="Chromosome"/>
</dbReference>
<dbReference type="PANTHER" id="PTHR42948:SF1">
    <property type="entry name" value="TRANSPORTER"/>
    <property type="match status" value="1"/>
</dbReference>
<keyword evidence="8" id="KW-1185">Reference proteome</keyword>
<evidence type="ECO:0000256" key="3">
    <source>
        <dbReference type="ARBA" id="ARBA00022692"/>
    </source>
</evidence>
<comment type="subcellular location">
    <subcellularLocation>
        <location evidence="1">Membrane</location>
        <topology evidence="1">Multi-pass membrane protein</topology>
    </subcellularLocation>
</comment>
<keyword evidence="3 6" id="KW-0812">Transmembrane</keyword>
<dbReference type="STRING" id="1191523.MROS_1735"/>
<dbReference type="RefSeq" id="WP_014856403.1">
    <property type="nucleotide sequence ID" value="NC_018178.1"/>
</dbReference>
<dbReference type="NCBIfam" id="NF037979">
    <property type="entry name" value="Na_transp"/>
    <property type="match status" value="1"/>
</dbReference>
<evidence type="ECO:0000256" key="1">
    <source>
        <dbReference type="ARBA" id="ARBA00004141"/>
    </source>
</evidence>
<keyword evidence="5 6" id="KW-0472">Membrane</keyword>
<dbReference type="PANTHER" id="PTHR42948">
    <property type="entry name" value="TRANSPORTER"/>
    <property type="match status" value="1"/>
</dbReference>
<evidence type="ECO:0000256" key="2">
    <source>
        <dbReference type="ARBA" id="ARBA00022448"/>
    </source>
</evidence>
<dbReference type="InterPro" id="IPR000175">
    <property type="entry name" value="Na/ntran_symport"/>
</dbReference>
<feature type="transmembrane region" description="Helical" evidence="6">
    <location>
        <begin position="419"/>
        <end position="441"/>
    </location>
</feature>
<feature type="transmembrane region" description="Helical" evidence="6">
    <location>
        <begin position="138"/>
        <end position="159"/>
    </location>
</feature>
<feature type="transmembrane region" description="Helical" evidence="6">
    <location>
        <begin position="379"/>
        <end position="398"/>
    </location>
</feature>
<feature type="transmembrane region" description="Helical" evidence="6">
    <location>
        <begin position="463"/>
        <end position="480"/>
    </location>
</feature>
<evidence type="ECO:0000313" key="8">
    <source>
        <dbReference type="Proteomes" id="UP000009011"/>
    </source>
</evidence>
<feature type="transmembrane region" description="Helical" evidence="6">
    <location>
        <begin position="212"/>
        <end position="236"/>
    </location>
</feature>
<evidence type="ECO:0000256" key="6">
    <source>
        <dbReference type="SAM" id="Phobius"/>
    </source>
</evidence>
<evidence type="ECO:0000256" key="5">
    <source>
        <dbReference type="ARBA" id="ARBA00023136"/>
    </source>
</evidence>
<dbReference type="EMBL" id="CP003557">
    <property type="protein sequence ID" value="AFN74969.1"/>
    <property type="molecule type" value="Genomic_DNA"/>
</dbReference>
<evidence type="ECO:0000256" key="4">
    <source>
        <dbReference type="ARBA" id="ARBA00022989"/>
    </source>
</evidence>
<dbReference type="InterPro" id="IPR047218">
    <property type="entry name" value="YocR/YhdH-like"/>
</dbReference>
<feature type="transmembrane region" description="Helical" evidence="6">
    <location>
        <begin position="248"/>
        <end position="272"/>
    </location>
</feature>
<organism evidence="7 8">
    <name type="scientific">Melioribacter roseus (strain DSM 23840 / JCM 17771 / VKM B-2668 / P3M-2)</name>
    <dbReference type="NCBI Taxonomy" id="1191523"/>
    <lineage>
        <taxon>Bacteria</taxon>
        <taxon>Pseudomonadati</taxon>
        <taxon>Ignavibacteriota</taxon>
        <taxon>Ignavibacteria</taxon>
        <taxon>Ignavibacteriales</taxon>
        <taxon>Melioribacteraceae</taxon>
        <taxon>Melioribacter</taxon>
    </lineage>
</organism>
<keyword evidence="4 6" id="KW-1133">Transmembrane helix</keyword>
<dbReference type="KEGG" id="mro:MROS_1735"/>
<gene>
    <name evidence="7" type="ordered locus">MROS_1735</name>
</gene>
<keyword evidence="2" id="KW-0813">Transport</keyword>
<name>I6ZSG8_MELRP</name>
<reference evidence="7 8" key="1">
    <citation type="journal article" date="2013" name="PLoS ONE">
        <title>Genomic analysis of Melioribacter roseus, facultatively anaerobic organotrophic bacterium representing a novel deep lineage within Bacteriodetes/Chlorobi group.</title>
        <authorList>
            <person name="Kadnikov V.V."/>
            <person name="Mardanov A.V."/>
            <person name="Podosokorskaya O.A."/>
            <person name="Gavrilov S.N."/>
            <person name="Kublanov I.V."/>
            <person name="Beletsky A.V."/>
            <person name="Bonch-Osmolovskaya E.A."/>
            <person name="Ravin N.V."/>
        </authorList>
    </citation>
    <scope>NUCLEOTIDE SEQUENCE [LARGE SCALE GENOMIC DNA]</scope>
    <source>
        <strain evidence="8">JCM 17771 / P3M-2</strain>
    </source>
</reference>
<dbReference type="OrthoDB" id="9762833at2"/>
<feature type="transmembrane region" description="Helical" evidence="6">
    <location>
        <begin position="43"/>
        <end position="64"/>
    </location>
</feature>
<dbReference type="HOGENOM" id="CLU_006855_3_3_10"/>
<dbReference type="InterPro" id="IPR037272">
    <property type="entry name" value="SNS_sf"/>
</dbReference>
<dbReference type="AlphaFoldDB" id="I6ZSG8"/>
<sequence>MNQKEFFSSRWALIISTLGIAVGTGNIWRFPRIVATNGGGSFLIPWLTFLFLWSLPLIISEFAFGKTARKSPFFAFRFFAGNKYGWMGAFVAFVSTAIMFYYSVVSGWAFYYFYSSLTGNLFDAADHLTYWNNFSSGYLPLLFHFMAIALSSAVIYRGITAGIEKVSRTLVTSLVAILFILLVRAVTLPGAIEGLKFFFTPEKEYLLDYRVWLNALTQNAWDTGAGWGLIMTYAIYMKKREDVTLNGALIGFGNNSISLLAGMIIFSTVFALGGDSPLAIISETGPANTGLTFIYLPSLFGKMSDYIWLNRIFATLFFMALSFAALTSLISMVELAARSLNDLGIERKKSILIVGLAGFLFGIPSALSIDFFINQDWVWGIALLISGAFIALAVNKYGVDKFRKNLLNNPDSDLRIGGWFNVLIKFVIPAEFIVLISWWLFSSTSWDPQWWHPFHRENLGTCLFQWGIVIILFIILNRLYNNYKKAGDY</sequence>
<proteinExistence type="predicted"/>
<feature type="transmembrane region" description="Helical" evidence="6">
    <location>
        <begin position="171"/>
        <end position="192"/>
    </location>
</feature>
<feature type="transmembrane region" description="Helical" evidence="6">
    <location>
        <begin position="351"/>
        <end position="373"/>
    </location>
</feature>
<protein>
    <submittedName>
        <fullName evidence="7">SNF family Na+-dependent transporter</fullName>
    </submittedName>
</protein>
<evidence type="ECO:0000313" key="7">
    <source>
        <dbReference type="EMBL" id="AFN74969.1"/>
    </source>
</evidence>
<dbReference type="PROSITE" id="PS50267">
    <property type="entry name" value="NA_NEUROTRAN_SYMP_3"/>
    <property type="match status" value="1"/>
</dbReference>
<dbReference type="GO" id="GO:0016020">
    <property type="term" value="C:membrane"/>
    <property type="evidence" value="ECO:0007669"/>
    <property type="project" value="UniProtKB-SubCell"/>
</dbReference>
<feature type="transmembrane region" description="Helical" evidence="6">
    <location>
        <begin position="306"/>
        <end position="330"/>
    </location>
</feature>
<dbReference type="CDD" id="cd10336">
    <property type="entry name" value="SLC6sbd_Tyt1-Like"/>
    <property type="match status" value="1"/>
</dbReference>